<protein>
    <submittedName>
        <fullName evidence="1">Uncharacterized protein</fullName>
    </submittedName>
</protein>
<accession>X0WV02</accession>
<sequence>MANEPIEELFVSIGADTSKLLKDTKKGVDQAEGTLKKFERAGVDAFKKVGASAKKAFTGIGQSVQKFAATSKRAFSGAIAGAKRLVSGLNGLQVAAVAATAAFAAAKVVAFFKESLTLTKVQIAAEKQLETVIASTGGAANLTAEELKKMASELQNLTNFGDEAIIAGESILLTFTKIGR</sequence>
<dbReference type="EMBL" id="BARS01033931">
    <property type="protein sequence ID" value="GAG16561.1"/>
    <property type="molecule type" value="Genomic_DNA"/>
</dbReference>
<proteinExistence type="predicted"/>
<comment type="caution">
    <text evidence="1">The sequence shown here is derived from an EMBL/GenBank/DDBJ whole genome shotgun (WGS) entry which is preliminary data.</text>
</comment>
<gene>
    <name evidence="1" type="ORF">S01H1_52495</name>
</gene>
<evidence type="ECO:0000313" key="1">
    <source>
        <dbReference type="EMBL" id="GAG16561.1"/>
    </source>
</evidence>
<organism evidence="1">
    <name type="scientific">marine sediment metagenome</name>
    <dbReference type="NCBI Taxonomy" id="412755"/>
    <lineage>
        <taxon>unclassified sequences</taxon>
        <taxon>metagenomes</taxon>
        <taxon>ecological metagenomes</taxon>
    </lineage>
</organism>
<name>X0WV02_9ZZZZ</name>
<feature type="non-terminal residue" evidence="1">
    <location>
        <position position="180"/>
    </location>
</feature>
<reference evidence="1" key="1">
    <citation type="journal article" date="2014" name="Front. Microbiol.">
        <title>High frequency of phylogenetically diverse reductive dehalogenase-homologous genes in deep subseafloor sedimentary metagenomes.</title>
        <authorList>
            <person name="Kawai M."/>
            <person name="Futagami T."/>
            <person name="Toyoda A."/>
            <person name="Takaki Y."/>
            <person name="Nishi S."/>
            <person name="Hori S."/>
            <person name="Arai W."/>
            <person name="Tsubouchi T."/>
            <person name="Morono Y."/>
            <person name="Uchiyama I."/>
            <person name="Ito T."/>
            <person name="Fujiyama A."/>
            <person name="Inagaki F."/>
            <person name="Takami H."/>
        </authorList>
    </citation>
    <scope>NUCLEOTIDE SEQUENCE</scope>
    <source>
        <strain evidence="1">Expedition CK06-06</strain>
    </source>
</reference>
<dbReference type="AlphaFoldDB" id="X0WV02"/>